<keyword evidence="12" id="KW-1185">Reference proteome</keyword>
<dbReference type="AlphaFoldDB" id="A0A0C3QAR7"/>
<keyword evidence="3" id="KW-0378">Hydrolase</keyword>
<dbReference type="GO" id="GO:0003724">
    <property type="term" value="F:RNA helicase activity"/>
    <property type="evidence" value="ECO:0007669"/>
    <property type="project" value="UniProtKB-EC"/>
</dbReference>
<dbReference type="PROSITE" id="PS51192">
    <property type="entry name" value="HELICASE_ATP_BIND_1"/>
    <property type="match status" value="1"/>
</dbReference>
<feature type="short sequence motif" description="Q motif" evidence="6">
    <location>
        <begin position="89"/>
        <end position="117"/>
    </location>
</feature>
<dbReference type="PROSITE" id="PS51194">
    <property type="entry name" value="HELICASE_CTER"/>
    <property type="match status" value="1"/>
</dbReference>
<evidence type="ECO:0000256" key="1">
    <source>
        <dbReference type="ARBA" id="ARBA00012552"/>
    </source>
</evidence>
<evidence type="ECO:0000256" key="4">
    <source>
        <dbReference type="ARBA" id="ARBA00022806"/>
    </source>
</evidence>
<dbReference type="Pfam" id="PF00271">
    <property type="entry name" value="Helicase_C"/>
    <property type="match status" value="1"/>
</dbReference>
<evidence type="ECO:0000259" key="8">
    <source>
        <dbReference type="PROSITE" id="PS51192"/>
    </source>
</evidence>
<dbReference type="EC" id="3.6.4.13" evidence="1"/>
<dbReference type="SMART" id="SM00487">
    <property type="entry name" value="DEXDc"/>
    <property type="match status" value="1"/>
</dbReference>
<feature type="domain" description="Helicase C-terminal" evidence="9">
    <location>
        <begin position="445"/>
        <end position="586"/>
    </location>
</feature>
<dbReference type="InterPro" id="IPR014014">
    <property type="entry name" value="RNA_helicase_DEAD_Q_motif"/>
</dbReference>
<feature type="domain" description="DEAD-box RNA helicase Q" evidence="10">
    <location>
        <begin position="89"/>
        <end position="117"/>
    </location>
</feature>
<protein>
    <recommendedName>
        <fullName evidence="1">RNA helicase</fullName>
        <ecNumber evidence="1">3.6.4.13</ecNumber>
    </recommendedName>
</protein>
<dbReference type="STRING" id="1051891.A0A0C3QAR7"/>
<evidence type="ECO:0000313" key="12">
    <source>
        <dbReference type="Proteomes" id="UP000054248"/>
    </source>
</evidence>
<dbReference type="PROSITE" id="PS51195">
    <property type="entry name" value="Q_MOTIF"/>
    <property type="match status" value="1"/>
</dbReference>
<reference evidence="12" key="2">
    <citation type="submission" date="2015-01" db="EMBL/GenBank/DDBJ databases">
        <title>Evolutionary Origins and Diversification of the Mycorrhizal Mutualists.</title>
        <authorList>
            <consortium name="DOE Joint Genome Institute"/>
            <consortium name="Mycorrhizal Genomics Consortium"/>
            <person name="Kohler A."/>
            <person name="Kuo A."/>
            <person name="Nagy L.G."/>
            <person name="Floudas D."/>
            <person name="Copeland A."/>
            <person name="Barry K.W."/>
            <person name="Cichocki N."/>
            <person name="Veneault-Fourrey C."/>
            <person name="LaButti K."/>
            <person name="Lindquist E.A."/>
            <person name="Lipzen A."/>
            <person name="Lundell T."/>
            <person name="Morin E."/>
            <person name="Murat C."/>
            <person name="Riley R."/>
            <person name="Ohm R."/>
            <person name="Sun H."/>
            <person name="Tunlid A."/>
            <person name="Henrissat B."/>
            <person name="Grigoriev I.V."/>
            <person name="Hibbett D.S."/>
            <person name="Martin F."/>
        </authorList>
    </citation>
    <scope>NUCLEOTIDE SEQUENCE [LARGE SCALE GENOMIC DNA]</scope>
    <source>
        <strain evidence="12">MUT 4182</strain>
    </source>
</reference>
<keyword evidence="5" id="KW-0067">ATP-binding</keyword>
<evidence type="ECO:0000256" key="2">
    <source>
        <dbReference type="ARBA" id="ARBA00022741"/>
    </source>
</evidence>
<evidence type="ECO:0000256" key="3">
    <source>
        <dbReference type="ARBA" id="ARBA00022801"/>
    </source>
</evidence>
<keyword evidence="4" id="KW-0347">Helicase</keyword>
<evidence type="ECO:0000259" key="10">
    <source>
        <dbReference type="PROSITE" id="PS51195"/>
    </source>
</evidence>
<dbReference type="OrthoDB" id="4726at2759"/>
<dbReference type="PANTHER" id="PTHR47958">
    <property type="entry name" value="ATP-DEPENDENT RNA HELICASE DBP3"/>
    <property type="match status" value="1"/>
</dbReference>
<dbReference type="GO" id="GO:0005524">
    <property type="term" value="F:ATP binding"/>
    <property type="evidence" value="ECO:0007669"/>
    <property type="project" value="UniProtKB-KW"/>
</dbReference>
<evidence type="ECO:0000256" key="6">
    <source>
        <dbReference type="PROSITE-ProRule" id="PRU00552"/>
    </source>
</evidence>
<accession>A0A0C3QAR7</accession>
<reference evidence="11 12" key="1">
    <citation type="submission" date="2014-04" db="EMBL/GenBank/DDBJ databases">
        <authorList>
            <consortium name="DOE Joint Genome Institute"/>
            <person name="Kuo A."/>
            <person name="Girlanda M."/>
            <person name="Perotto S."/>
            <person name="Kohler A."/>
            <person name="Nagy L.G."/>
            <person name="Floudas D."/>
            <person name="Copeland A."/>
            <person name="Barry K.W."/>
            <person name="Cichocki N."/>
            <person name="Veneault-Fourrey C."/>
            <person name="LaButti K."/>
            <person name="Lindquist E.A."/>
            <person name="Lipzen A."/>
            <person name="Lundell T."/>
            <person name="Morin E."/>
            <person name="Murat C."/>
            <person name="Sun H."/>
            <person name="Tunlid A."/>
            <person name="Henrissat B."/>
            <person name="Grigoriev I.V."/>
            <person name="Hibbett D.S."/>
            <person name="Martin F."/>
            <person name="Nordberg H.P."/>
            <person name="Cantor M.N."/>
            <person name="Hua S.X."/>
        </authorList>
    </citation>
    <scope>NUCLEOTIDE SEQUENCE [LARGE SCALE GENOMIC DNA]</scope>
    <source>
        <strain evidence="11 12">MUT 4182</strain>
    </source>
</reference>
<evidence type="ECO:0000313" key="11">
    <source>
        <dbReference type="EMBL" id="KIO22036.1"/>
    </source>
</evidence>
<sequence length="586" mass="61739">MGNRASPRAPIPVRTWSSSSIEMGLNMANTPQAGGVGGMRVDTSAGSSMLRDKRRSSVMTIGRRDSAGTAIDGGDWGNNPRDGSGPVISKWEQLSLSPELLRSIAKYGVGPPNKIQQRALPFLLRGADIIAQAPPTQERIAAYVIPAIHVALTICVGKAIANRGPVVVIISTTVDQATQAQRMIRDLGGPIGVRSALGVGTGGDVPQELRMLQQNMPHILCGTPQKLHALFTASNGLPGSDVRLLVLDEVDQLIARNLHEFVFNIVKLLPPPRSRPLSQTLPSVGGPLTPVGSPAVANPTSFSPFDTNGGGNTGPFTGPVRRSSTAYAAGSAMDNASHPIERQTALFSNTVPQDVLNLANTIQLREPVRVLVRRDGNVNTTESTQTGSRGLRQFYLYLAFTGGGGSRGDPASAAPGAGLGIIGSGRGNAMTAAETAQAREWKLDALADLFDDVDVGQAIVHVGGMAALDAVVYKLASRGLDAIPLHGDMATGNRMAALNKFRGASSAIRGGATRVLVVYDVQVKAPDVFQIPLVINYDLPKAVEEYAHRVAPAISNNYSRSGIVINFVTATGGDVEMLRSIECFYK</sequence>
<proteinExistence type="predicted"/>
<name>A0A0C3QAR7_9AGAM</name>
<dbReference type="HOGENOM" id="CLU_539871_0_0_1"/>
<dbReference type="GO" id="GO:0003676">
    <property type="term" value="F:nucleic acid binding"/>
    <property type="evidence" value="ECO:0007669"/>
    <property type="project" value="InterPro"/>
</dbReference>
<dbReference type="GO" id="GO:0016787">
    <property type="term" value="F:hydrolase activity"/>
    <property type="evidence" value="ECO:0007669"/>
    <property type="project" value="UniProtKB-KW"/>
</dbReference>
<dbReference type="InterPro" id="IPR014001">
    <property type="entry name" value="Helicase_ATP-bd"/>
</dbReference>
<dbReference type="SUPFAM" id="SSF52540">
    <property type="entry name" value="P-loop containing nucleoside triphosphate hydrolases"/>
    <property type="match status" value="2"/>
</dbReference>
<feature type="domain" description="Helicase ATP-binding" evidence="8">
    <location>
        <begin position="120"/>
        <end position="369"/>
    </location>
</feature>
<feature type="region of interest" description="Disordered" evidence="7">
    <location>
        <begin position="29"/>
        <end position="84"/>
    </location>
</feature>
<dbReference type="Gene3D" id="3.40.50.300">
    <property type="entry name" value="P-loop containing nucleotide triphosphate hydrolases"/>
    <property type="match status" value="2"/>
</dbReference>
<evidence type="ECO:0000259" key="9">
    <source>
        <dbReference type="PROSITE" id="PS51194"/>
    </source>
</evidence>
<feature type="region of interest" description="Disordered" evidence="7">
    <location>
        <begin position="292"/>
        <end position="317"/>
    </location>
</feature>
<dbReference type="InterPro" id="IPR027417">
    <property type="entry name" value="P-loop_NTPase"/>
</dbReference>
<evidence type="ECO:0000256" key="7">
    <source>
        <dbReference type="SAM" id="MobiDB-lite"/>
    </source>
</evidence>
<evidence type="ECO:0000256" key="5">
    <source>
        <dbReference type="ARBA" id="ARBA00022840"/>
    </source>
</evidence>
<dbReference type="Proteomes" id="UP000054248">
    <property type="component" value="Unassembled WGS sequence"/>
</dbReference>
<dbReference type="InterPro" id="IPR001650">
    <property type="entry name" value="Helicase_C-like"/>
</dbReference>
<organism evidence="11 12">
    <name type="scientific">Tulasnella calospora MUT 4182</name>
    <dbReference type="NCBI Taxonomy" id="1051891"/>
    <lineage>
        <taxon>Eukaryota</taxon>
        <taxon>Fungi</taxon>
        <taxon>Dikarya</taxon>
        <taxon>Basidiomycota</taxon>
        <taxon>Agaricomycotina</taxon>
        <taxon>Agaricomycetes</taxon>
        <taxon>Cantharellales</taxon>
        <taxon>Tulasnellaceae</taxon>
        <taxon>Tulasnella</taxon>
    </lineage>
</organism>
<dbReference type="InterPro" id="IPR011545">
    <property type="entry name" value="DEAD/DEAH_box_helicase_dom"/>
</dbReference>
<dbReference type="EMBL" id="KN823120">
    <property type="protein sequence ID" value="KIO22036.1"/>
    <property type="molecule type" value="Genomic_DNA"/>
</dbReference>
<keyword evidence="2" id="KW-0547">Nucleotide-binding</keyword>
<gene>
    <name evidence="11" type="ORF">M407DRAFT_79594</name>
</gene>
<dbReference type="Pfam" id="PF00270">
    <property type="entry name" value="DEAD"/>
    <property type="match status" value="1"/>
</dbReference>